<dbReference type="PANTHER" id="PTHR38772:SF1">
    <property type="entry name" value="NUCLEOID-ASSOCIATED PROTEIN YEJK"/>
    <property type="match status" value="1"/>
</dbReference>
<reference evidence="7" key="2">
    <citation type="submission" date="2015-03" db="EMBL/GenBank/DDBJ databases">
        <authorList>
            <consortium name="Pathogen Informatics"/>
        </authorList>
    </citation>
    <scope>NUCLEOTIDE SEQUENCE [LARGE SCALE GENOMIC DNA]</scope>
    <source>
        <strain evidence="7">A125KOH2</strain>
    </source>
</reference>
<comment type="subcellular location">
    <subcellularLocation>
        <location evidence="1">Cytoplasm</location>
        <location evidence="1">Nucleoid</location>
    </subcellularLocation>
</comment>
<evidence type="ECO:0000313" key="5">
    <source>
        <dbReference type="EMBL" id="CRY69649.1"/>
    </source>
</evidence>
<organism evidence="4 7">
    <name type="scientific">Yersinia pekkanenii</name>
    <dbReference type="NCBI Taxonomy" id="1288385"/>
    <lineage>
        <taxon>Bacteria</taxon>
        <taxon>Pseudomonadati</taxon>
        <taxon>Pseudomonadota</taxon>
        <taxon>Gammaproteobacteria</taxon>
        <taxon>Enterobacterales</taxon>
        <taxon>Yersiniaceae</taxon>
        <taxon>Yersinia</taxon>
    </lineage>
</organism>
<evidence type="ECO:0000313" key="7">
    <source>
        <dbReference type="Proteomes" id="UP000045840"/>
    </source>
</evidence>
<dbReference type="InterPro" id="IPR007358">
    <property type="entry name" value="Nucleoid_associated_NdpA"/>
</dbReference>
<evidence type="ECO:0000256" key="1">
    <source>
        <dbReference type="ARBA" id="ARBA00004453"/>
    </source>
</evidence>
<protein>
    <submittedName>
        <fullName evidence="4">Nucleoid-associated protein NdpA</fullName>
    </submittedName>
</protein>
<reference evidence="4" key="1">
    <citation type="submission" date="2015-03" db="EMBL/GenBank/DDBJ databases">
        <authorList>
            <person name="Murphy D."/>
        </authorList>
    </citation>
    <scope>NUCLEOTIDE SEQUENCE [LARGE SCALE GENOMIC DNA]</scope>
    <source>
        <strain evidence="4">A125KOH2</strain>
    </source>
</reference>
<dbReference type="PANTHER" id="PTHR38772">
    <property type="match status" value="1"/>
</dbReference>
<proteinExistence type="inferred from homology"/>
<gene>
    <name evidence="4" type="primary">yejK_2</name>
    <name evidence="4" type="ORF">ERS008529_04736</name>
    <name evidence="5" type="ORF">ERS137968_04803</name>
</gene>
<evidence type="ECO:0000256" key="3">
    <source>
        <dbReference type="ARBA" id="ARBA00022490"/>
    </source>
</evidence>
<dbReference type="Pfam" id="PF04245">
    <property type="entry name" value="NA37"/>
    <property type="match status" value="1"/>
</dbReference>
<dbReference type="STRING" id="1288385.ERS137968_04803"/>
<dbReference type="AlphaFoldDB" id="A0A0T9RM45"/>
<comment type="similarity">
    <text evidence="2">Belongs to the YejK family.</text>
</comment>
<dbReference type="GO" id="GO:0009295">
    <property type="term" value="C:nucleoid"/>
    <property type="evidence" value="ECO:0007669"/>
    <property type="project" value="UniProtKB-SubCell"/>
</dbReference>
<dbReference type="EMBL" id="CQAZ01000114">
    <property type="protein sequence ID" value="CNI71531.1"/>
    <property type="molecule type" value="Genomic_DNA"/>
</dbReference>
<reference evidence="5 6" key="3">
    <citation type="submission" date="2015-03" db="EMBL/GenBank/DDBJ databases">
        <authorList>
            <consortium name="Pathogen Informatics"/>
            <person name="Murphy D."/>
        </authorList>
    </citation>
    <scope>NUCLEOTIDE SEQUENCE [LARGE SCALE GENOMIC DNA]</scope>
    <source>
        <strain evidence="5">Type strain: CIP110230</strain>
        <strain evidence="6">type strain: CIP110230</strain>
    </source>
</reference>
<dbReference type="EMBL" id="CWJL01000081">
    <property type="protein sequence ID" value="CRY69649.1"/>
    <property type="molecule type" value="Genomic_DNA"/>
</dbReference>
<keyword evidence="3" id="KW-0963">Cytoplasm</keyword>
<dbReference type="RefSeq" id="WP_049615462.1">
    <property type="nucleotide sequence ID" value="NZ_CAWMMU010000081.1"/>
</dbReference>
<evidence type="ECO:0000313" key="6">
    <source>
        <dbReference type="Proteomes" id="UP000044625"/>
    </source>
</evidence>
<dbReference type="Proteomes" id="UP000044625">
    <property type="component" value="Unassembled WGS sequence"/>
</dbReference>
<evidence type="ECO:0000313" key="4">
    <source>
        <dbReference type="EMBL" id="CNI71531.1"/>
    </source>
</evidence>
<dbReference type="Proteomes" id="UP000045840">
    <property type="component" value="Unassembled WGS sequence"/>
</dbReference>
<accession>A0A0T9RM45</accession>
<keyword evidence="6" id="KW-1185">Reference proteome</keyword>
<name>A0A0T9RM45_9GAMM</name>
<evidence type="ECO:0000256" key="2">
    <source>
        <dbReference type="ARBA" id="ARBA00009035"/>
    </source>
</evidence>
<sequence>MTAQPDQEKLANKIVSVVVHDLVRIEGIFSVDPRTEQLKVTATVQRLVDALSDSYAKRPGKSHGRFEDDEDNYPVKKYVRKHFVTKEINFLELTVSMMDTLSAKAAKTAATGGHVFICHIKRDKKDYLYVAILTEELGAALTKDKDLKDSFYLDINGFRFAGRVDLTSWTDGTERYLSFIKGRKQDKVSEYFKAFLGCNNNIIAATESNTLIAGLENFATSQNLTDAQRDAFFNKAHGICLDLANNDEPLHTETFANELWPEEPALLVAALSDPELKFTEGFVPDKRVLRRLVKFSGKTAQWKLEFTRAAIQEKHIIFNEDETLTINNLPEELLIRLRKENQPEEDE</sequence>